<keyword evidence="2 6" id="KW-0812">Transmembrane</keyword>
<sequence length="497" mass="55601">MSTSKQASSTTNETPSDQSQVEDIFHNLYNEKPDANLLMGKSHFQDLLRKVRTYDSNLIHRLKVLKKTLHVNVYYKKDSLQGFLKYIGRGDINLNKASLCQLLQATKIPPPSFLEILTNNNGFFTSYLVNNSTGSPTDYYLLITLPFGPFANGTLILHHNIPQNNTTTVISATNTQILVERCLEIFNRRPSPSPTTPTSTPTSPPHPLTIVAMLLTHILHQNESHRNDIDTQLCRLESLSGIALHNFGSRTRAKVSEYALLKSQVHMQEAKMAMARHCFTFQDRLSSWILSEMDKLTSFITTTTTITPTIQSQSDYIRASLALDASVASWTLEQLQSLETRLTVQSRVIDSTISTADTLTMIRLARSSRSDSNTMKAITILTMVFLPATFICSLFGMGFFGFTFGSDSDPGSDSNSDSQSTTTVVDQHNNHHIRIADQFWVYFAITVPLTILVLAIFAAWLRWGDTDGHEGEGDGDEEPRNGLSKLLRDTRNRISGR</sequence>
<proteinExistence type="predicted"/>
<feature type="region of interest" description="Disordered" evidence="5">
    <location>
        <begin position="468"/>
        <end position="497"/>
    </location>
</feature>
<accession>A0A438N4A1</accession>
<dbReference type="GO" id="GO:0016020">
    <property type="term" value="C:membrane"/>
    <property type="evidence" value="ECO:0007669"/>
    <property type="project" value="UniProtKB-SubCell"/>
</dbReference>
<dbReference type="VEuPathDB" id="FungiDB:PV10_06623"/>
<evidence type="ECO:0000256" key="6">
    <source>
        <dbReference type="SAM" id="Phobius"/>
    </source>
</evidence>
<dbReference type="SUPFAM" id="SSF144083">
    <property type="entry name" value="Magnesium transport protein CorA, transmembrane region"/>
    <property type="match status" value="1"/>
</dbReference>
<organism evidence="7 8">
    <name type="scientific">Exophiala mesophila</name>
    <name type="common">Black yeast-like fungus</name>
    <dbReference type="NCBI Taxonomy" id="212818"/>
    <lineage>
        <taxon>Eukaryota</taxon>
        <taxon>Fungi</taxon>
        <taxon>Dikarya</taxon>
        <taxon>Ascomycota</taxon>
        <taxon>Pezizomycotina</taxon>
        <taxon>Eurotiomycetes</taxon>
        <taxon>Chaetothyriomycetidae</taxon>
        <taxon>Chaetothyriales</taxon>
        <taxon>Herpotrichiellaceae</taxon>
        <taxon>Exophiala</taxon>
    </lineage>
</organism>
<evidence type="ECO:0000313" key="7">
    <source>
        <dbReference type="EMBL" id="RVX70367.1"/>
    </source>
</evidence>
<dbReference type="Pfam" id="PF01544">
    <property type="entry name" value="CorA"/>
    <property type="match status" value="1"/>
</dbReference>
<gene>
    <name evidence="7" type="ORF">B0A52_05866</name>
</gene>
<dbReference type="GO" id="GO:0046873">
    <property type="term" value="F:metal ion transmembrane transporter activity"/>
    <property type="evidence" value="ECO:0007669"/>
    <property type="project" value="InterPro"/>
</dbReference>
<dbReference type="Gene3D" id="1.20.58.340">
    <property type="entry name" value="Magnesium transport protein CorA, transmembrane region"/>
    <property type="match status" value="1"/>
</dbReference>
<name>A0A438N4A1_EXOME</name>
<dbReference type="Proteomes" id="UP000288859">
    <property type="component" value="Unassembled WGS sequence"/>
</dbReference>
<evidence type="ECO:0000256" key="2">
    <source>
        <dbReference type="ARBA" id="ARBA00022692"/>
    </source>
</evidence>
<keyword evidence="4 6" id="KW-0472">Membrane</keyword>
<dbReference type="EMBL" id="NAJM01000023">
    <property type="protein sequence ID" value="RVX70367.1"/>
    <property type="molecule type" value="Genomic_DNA"/>
</dbReference>
<evidence type="ECO:0000313" key="8">
    <source>
        <dbReference type="Proteomes" id="UP000288859"/>
    </source>
</evidence>
<evidence type="ECO:0000256" key="5">
    <source>
        <dbReference type="SAM" id="MobiDB-lite"/>
    </source>
</evidence>
<feature type="transmembrane region" description="Helical" evidence="6">
    <location>
        <begin position="377"/>
        <end position="402"/>
    </location>
</feature>
<feature type="transmembrane region" description="Helical" evidence="6">
    <location>
        <begin position="439"/>
        <end position="461"/>
    </location>
</feature>
<dbReference type="InterPro" id="IPR002523">
    <property type="entry name" value="MgTranspt_CorA/ZnTranspt_ZntB"/>
</dbReference>
<keyword evidence="3 6" id="KW-1133">Transmembrane helix</keyword>
<feature type="region of interest" description="Disordered" evidence="5">
    <location>
        <begin position="1"/>
        <end position="20"/>
    </location>
</feature>
<feature type="compositionally biased region" description="Basic and acidic residues" evidence="5">
    <location>
        <begin position="486"/>
        <end position="497"/>
    </location>
</feature>
<dbReference type="OrthoDB" id="4119248at2759"/>
<evidence type="ECO:0000256" key="3">
    <source>
        <dbReference type="ARBA" id="ARBA00022989"/>
    </source>
</evidence>
<dbReference type="InterPro" id="IPR045863">
    <property type="entry name" value="CorA_TM1_TM2"/>
</dbReference>
<evidence type="ECO:0000256" key="4">
    <source>
        <dbReference type="ARBA" id="ARBA00023136"/>
    </source>
</evidence>
<comment type="subcellular location">
    <subcellularLocation>
        <location evidence="1">Membrane</location>
        <topology evidence="1">Multi-pass membrane protein</topology>
    </subcellularLocation>
</comment>
<protein>
    <submittedName>
        <fullName evidence="7">Uncharacterized protein</fullName>
    </submittedName>
</protein>
<dbReference type="AlphaFoldDB" id="A0A438N4A1"/>
<evidence type="ECO:0000256" key="1">
    <source>
        <dbReference type="ARBA" id="ARBA00004141"/>
    </source>
</evidence>
<reference evidence="7 8" key="1">
    <citation type="submission" date="2017-03" db="EMBL/GenBank/DDBJ databases">
        <title>Genomes of endolithic fungi from Antarctica.</title>
        <authorList>
            <person name="Coleine C."/>
            <person name="Masonjones S."/>
            <person name="Stajich J.E."/>
        </authorList>
    </citation>
    <scope>NUCLEOTIDE SEQUENCE [LARGE SCALE GENOMIC DNA]</scope>
    <source>
        <strain evidence="7 8">CCFEE 6314</strain>
    </source>
</reference>
<comment type="caution">
    <text evidence="7">The sequence shown here is derived from an EMBL/GenBank/DDBJ whole genome shotgun (WGS) entry which is preliminary data.</text>
</comment>